<dbReference type="PANTHER" id="PTHR30409">
    <property type="entry name" value="CARBAMATE KINASE"/>
    <property type="match status" value="1"/>
</dbReference>
<comment type="similarity">
    <text evidence="1 5">Belongs to the carbamate kinase family.</text>
</comment>
<sequence>MNRVAVYAIGGNALSSPTGDEDGKSEQVLASVMSDVVDLLEAGWSVVLTHGNGPQVGHLMQLDENVSQTMDSWVAATQGMIGHSLSLNLDSILNKRRRPERTACVITRVEVDPSDNGFKFPTKPVGPILSDQVVMSADWDIAETKLGPRRVVASPLPMNVLDLEVIRKLVELKAVVICGGGGGIPVVRRENHFVGVPAVIDKDRLSSLLAIKLQADALIISTAIDCVKTGFGTKNEKSHRILTIDQCEEFTSKGEFPKGSMAPKIGSLVEATLHNPNLKSILCQPGDALKALKGEEGTTIIVK</sequence>
<dbReference type="GO" id="GO:0005829">
    <property type="term" value="C:cytosol"/>
    <property type="evidence" value="ECO:0007669"/>
    <property type="project" value="TreeGrafter"/>
</dbReference>
<dbReference type="PRINTS" id="PR01469">
    <property type="entry name" value="CARBMTKINASE"/>
</dbReference>
<organism evidence="7">
    <name type="scientific">uncultured Poseidoniia archaeon</name>
    <dbReference type="NCBI Taxonomy" id="1697135"/>
    <lineage>
        <taxon>Archaea</taxon>
        <taxon>Methanobacteriati</taxon>
        <taxon>Thermoplasmatota</taxon>
        <taxon>Candidatus Poseidoniia</taxon>
        <taxon>environmental samples</taxon>
    </lineage>
</organism>
<dbReference type="InterPro" id="IPR001048">
    <property type="entry name" value="Asp/Glu/Uridylate_kinase"/>
</dbReference>
<reference evidence="7" key="2">
    <citation type="journal article" date="2015" name="ISME J.">
        <title>A new class of marine Euryarchaeota group II from the Mediterranean deep chlorophyll maximum.</title>
        <authorList>
            <person name="Martin-Cuadrado A.B."/>
            <person name="Garcia-Heredia I."/>
            <person name="Molto A.G."/>
            <person name="Lopez-Ubeda R."/>
            <person name="Kimes N."/>
            <person name="Lopez-Garcia P."/>
            <person name="Moreira D."/>
            <person name="Rodriguez-Valera F."/>
        </authorList>
    </citation>
    <scope>NUCLEOTIDE SEQUENCE</scope>
</reference>
<dbReference type="InterPro" id="IPR036393">
    <property type="entry name" value="AceGlu_kinase-like_sf"/>
</dbReference>
<dbReference type="PANTHER" id="PTHR30409:SF1">
    <property type="entry name" value="CARBAMATE KINASE-RELATED"/>
    <property type="match status" value="1"/>
</dbReference>
<reference evidence="7" key="1">
    <citation type="submission" date="2014-11" db="EMBL/GenBank/DDBJ databases">
        <authorList>
            <person name="Zhu J."/>
            <person name="Qi W."/>
            <person name="Song R."/>
        </authorList>
    </citation>
    <scope>NUCLEOTIDE SEQUENCE</scope>
</reference>
<dbReference type="EMBL" id="KP211863">
    <property type="protein sequence ID" value="ANV79973.1"/>
    <property type="molecule type" value="Genomic_DNA"/>
</dbReference>
<feature type="domain" description="Aspartate/glutamate/uridylate kinase" evidence="6">
    <location>
        <begin position="4"/>
        <end position="272"/>
    </location>
</feature>
<evidence type="ECO:0000256" key="5">
    <source>
        <dbReference type="PIRNR" id="PIRNR000723"/>
    </source>
</evidence>
<keyword evidence="4 5" id="KW-0418">Kinase</keyword>
<dbReference type="GO" id="GO:0019546">
    <property type="term" value="P:L-arginine deiminase pathway"/>
    <property type="evidence" value="ECO:0007669"/>
    <property type="project" value="TreeGrafter"/>
</dbReference>
<evidence type="ECO:0000256" key="3">
    <source>
        <dbReference type="ARBA" id="ARBA00022679"/>
    </source>
</evidence>
<dbReference type="Pfam" id="PF00696">
    <property type="entry name" value="AA_kinase"/>
    <property type="match status" value="1"/>
</dbReference>
<dbReference type="PIRSF" id="PIRSF000723">
    <property type="entry name" value="Carbamate_kin"/>
    <property type="match status" value="1"/>
</dbReference>
<evidence type="ECO:0000313" key="7">
    <source>
        <dbReference type="EMBL" id="ANV79973.1"/>
    </source>
</evidence>
<dbReference type="InterPro" id="IPR003964">
    <property type="entry name" value="Carb_kinase"/>
</dbReference>
<name>A0A1B1TCH5_9ARCH</name>
<keyword evidence="3 5" id="KW-0808">Transferase</keyword>
<dbReference type="GO" id="GO:0008804">
    <property type="term" value="F:carbamate kinase activity"/>
    <property type="evidence" value="ECO:0007669"/>
    <property type="project" value="InterPro"/>
</dbReference>
<dbReference type="AlphaFoldDB" id="A0A1B1TCH5"/>
<evidence type="ECO:0000256" key="1">
    <source>
        <dbReference type="ARBA" id="ARBA00011066"/>
    </source>
</evidence>
<evidence type="ECO:0000259" key="6">
    <source>
        <dbReference type="Pfam" id="PF00696"/>
    </source>
</evidence>
<dbReference type="SUPFAM" id="SSF53633">
    <property type="entry name" value="Carbamate kinase-like"/>
    <property type="match status" value="1"/>
</dbReference>
<proteinExistence type="inferred from homology"/>
<protein>
    <recommendedName>
        <fullName evidence="2 5">Carbamate kinase</fullName>
    </recommendedName>
</protein>
<dbReference type="Gene3D" id="3.40.1160.10">
    <property type="entry name" value="Acetylglutamate kinase-like"/>
    <property type="match status" value="1"/>
</dbReference>
<accession>A0A1B1TCH5</accession>
<evidence type="ECO:0000256" key="4">
    <source>
        <dbReference type="ARBA" id="ARBA00022777"/>
    </source>
</evidence>
<evidence type="ECO:0000256" key="2">
    <source>
        <dbReference type="ARBA" id="ARBA00020752"/>
    </source>
</evidence>